<evidence type="ECO:0000313" key="2">
    <source>
        <dbReference type="Proteomes" id="UP000534294"/>
    </source>
</evidence>
<protein>
    <submittedName>
        <fullName evidence="1">Uncharacterized protein</fullName>
    </submittedName>
</protein>
<evidence type="ECO:0000313" key="1">
    <source>
        <dbReference type="EMBL" id="MBB5036088.1"/>
    </source>
</evidence>
<dbReference type="Proteomes" id="UP000534294">
    <property type="component" value="Unassembled WGS sequence"/>
</dbReference>
<comment type="caution">
    <text evidence="1">The sequence shown here is derived from an EMBL/GenBank/DDBJ whole genome shotgun (WGS) entry which is preliminary data.</text>
</comment>
<dbReference type="EMBL" id="JACHIF010000001">
    <property type="protein sequence ID" value="MBB5036088.1"/>
    <property type="molecule type" value="Genomic_DNA"/>
</dbReference>
<sequence>MSFFKKRLNLQVPDELMSIMHYYEDTCVMGCCGIGCLDLSPQRAVDGMMDHGLEWGEHGLTALDALLQVVSKHSGSVDSDDNGFGDSWESSAQAVAFYAV</sequence>
<organism evidence="1 2">
    <name type="scientific">Prosthecobacter dejongeii</name>
    <dbReference type="NCBI Taxonomy" id="48465"/>
    <lineage>
        <taxon>Bacteria</taxon>
        <taxon>Pseudomonadati</taxon>
        <taxon>Verrucomicrobiota</taxon>
        <taxon>Verrucomicrobiia</taxon>
        <taxon>Verrucomicrobiales</taxon>
        <taxon>Verrucomicrobiaceae</taxon>
        <taxon>Prosthecobacter</taxon>
    </lineage>
</organism>
<name>A0A7W7YH59_9BACT</name>
<dbReference type="AlphaFoldDB" id="A0A7W7YH59"/>
<gene>
    <name evidence="1" type="ORF">HNQ64_000322</name>
</gene>
<accession>A0A7W7YH59</accession>
<reference evidence="1 2" key="1">
    <citation type="submission" date="2020-08" db="EMBL/GenBank/DDBJ databases">
        <title>Genomic Encyclopedia of Type Strains, Phase IV (KMG-IV): sequencing the most valuable type-strain genomes for metagenomic binning, comparative biology and taxonomic classification.</title>
        <authorList>
            <person name="Goeker M."/>
        </authorList>
    </citation>
    <scope>NUCLEOTIDE SEQUENCE [LARGE SCALE GENOMIC DNA]</scope>
    <source>
        <strain evidence="1 2">DSM 12251</strain>
    </source>
</reference>
<keyword evidence="2" id="KW-1185">Reference proteome</keyword>
<proteinExistence type="predicted"/>